<dbReference type="InterPro" id="IPR036388">
    <property type="entry name" value="WH-like_DNA-bd_sf"/>
</dbReference>
<dbReference type="InterPro" id="IPR008920">
    <property type="entry name" value="TF_FadR/GntR_C"/>
</dbReference>
<dbReference type="Pfam" id="PF00392">
    <property type="entry name" value="GntR"/>
    <property type="match status" value="1"/>
</dbReference>
<comment type="caution">
    <text evidence="5">The sequence shown here is derived from an EMBL/GenBank/DDBJ whole genome shotgun (WGS) entry which is preliminary data.</text>
</comment>
<dbReference type="EMBL" id="JBHRZH010000037">
    <property type="protein sequence ID" value="MFC3765382.1"/>
    <property type="molecule type" value="Genomic_DNA"/>
</dbReference>
<dbReference type="InterPro" id="IPR036390">
    <property type="entry name" value="WH_DNA-bd_sf"/>
</dbReference>
<dbReference type="InterPro" id="IPR011711">
    <property type="entry name" value="GntR_C"/>
</dbReference>
<dbReference type="PRINTS" id="PR00035">
    <property type="entry name" value="HTHGNTR"/>
</dbReference>
<dbReference type="SUPFAM" id="SSF46785">
    <property type="entry name" value="Winged helix' DNA-binding domain"/>
    <property type="match status" value="1"/>
</dbReference>
<keyword evidence="3" id="KW-0804">Transcription</keyword>
<evidence type="ECO:0000256" key="2">
    <source>
        <dbReference type="ARBA" id="ARBA00023125"/>
    </source>
</evidence>
<evidence type="ECO:0000256" key="3">
    <source>
        <dbReference type="ARBA" id="ARBA00023163"/>
    </source>
</evidence>
<evidence type="ECO:0000259" key="4">
    <source>
        <dbReference type="PROSITE" id="PS50949"/>
    </source>
</evidence>
<dbReference type="PANTHER" id="PTHR43537">
    <property type="entry name" value="TRANSCRIPTIONAL REGULATOR, GNTR FAMILY"/>
    <property type="match status" value="1"/>
</dbReference>
<keyword evidence="1" id="KW-0805">Transcription regulation</keyword>
<accession>A0ABV7YK83</accession>
<keyword evidence="6" id="KW-1185">Reference proteome</keyword>
<dbReference type="SMART" id="SM00895">
    <property type="entry name" value="FCD"/>
    <property type="match status" value="1"/>
</dbReference>
<dbReference type="PROSITE" id="PS50949">
    <property type="entry name" value="HTH_GNTR"/>
    <property type="match status" value="1"/>
</dbReference>
<dbReference type="SMART" id="SM00345">
    <property type="entry name" value="HTH_GNTR"/>
    <property type="match status" value="1"/>
</dbReference>
<gene>
    <name evidence="5" type="ORF">ACFOUW_31420</name>
</gene>
<dbReference type="Pfam" id="PF07729">
    <property type="entry name" value="FCD"/>
    <property type="match status" value="1"/>
</dbReference>
<evidence type="ECO:0000313" key="6">
    <source>
        <dbReference type="Proteomes" id="UP001595699"/>
    </source>
</evidence>
<name>A0ABV7YK83_9ACTN</name>
<protein>
    <submittedName>
        <fullName evidence="5">GntR family transcriptional regulator</fullName>
    </submittedName>
</protein>
<proteinExistence type="predicted"/>
<sequence length="220" mass="24488">MSEFAPDTVERADLWQLVASRLRYAIVSRELKPGEHLRELPLARRFGVSRVPVREALIRLSHEGLIQNEPRRGAFVVGMTLDDIRELYEVRAVLEVRGAQLAAKAAVPENITNLRRIIKQFDEAAKIGDSESIAAVDIAFHREVMIAAHHRRLLATWEPLSGIIQTLLTLTNEQSNKTQIMSAHRPLVTAIAAGKADAAEKATLKSLAEGMKNAELMWST</sequence>
<feature type="domain" description="HTH gntR-type" evidence="4">
    <location>
        <begin position="12"/>
        <end position="79"/>
    </location>
</feature>
<dbReference type="Gene3D" id="1.10.10.10">
    <property type="entry name" value="Winged helix-like DNA-binding domain superfamily/Winged helix DNA-binding domain"/>
    <property type="match status" value="1"/>
</dbReference>
<dbReference type="PANTHER" id="PTHR43537:SF45">
    <property type="entry name" value="GNTR FAMILY REGULATORY PROTEIN"/>
    <property type="match status" value="1"/>
</dbReference>
<dbReference type="RefSeq" id="WP_205121233.1">
    <property type="nucleotide sequence ID" value="NZ_JAFBCM010000001.1"/>
</dbReference>
<dbReference type="Proteomes" id="UP001595699">
    <property type="component" value="Unassembled WGS sequence"/>
</dbReference>
<reference evidence="6" key="1">
    <citation type="journal article" date="2019" name="Int. J. Syst. Evol. Microbiol.">
        <title>The Global Catalogue of Microorganisms (GCM) 10K type strain sequencing project: providing services to taxonomists for standard genome sequencing and annotation.</title>
        <authorList>
            <consortium name="The Broad Institute Genomics Platform"/>
            <consortium name="The Broad Institute Genome Sequencing Center for Infectious Disease"/>
            <person name="Wu L."/>
            <person name="Ma J."/>
        </authorList>
    </citation>
    <scope>NUCLEOTIDE SEQUENCE [LARGE SCALE GENOMIC DNA]</scope>
    <source>
        <strain evidence="6">CGMCC 4.7241</strain>
    </source>
</reference>
<evidence type="ECO:0000256" key="1">
    <source>
        <dbReference type="ARBA" id="ARBA00023015"/>
    </source>
</evidence>
<dbReference type="SUPFAM" id="SSF48008">
    <property type="entry name" value="GntR ligand-binding domain-like"/>
    <property type="match status" value="1"/>
</dbReference>
<dbReference type="Gene3D" id="1.20.120.530">
    <property type="entry name" value="GntR ligand-binding domain-like"/>
    <property type="match status" value="1"/>
</dbReference>
<keyword evidence="2" id="KW-0238">DNA-binding</keyword>
<evidence type="ECO:0000313" key="5">
    <source>
        <dbReference type="EMBL" id="MFC3765382.1"/>
    </source>
</evidence>
<dbReference type="InterPro" id="IPR000524">
    <property type="entry name" value="Tscrpt_reg_HTH_GntR"/>
</dbReference>
<dbReference type="CDD" id="cd07377">
    <property type="entry name" value="WHTH_GntR"/>
    <property type="match status" value="1"/>
</dbReference>
<organism evidence="5 6">
    <name type="scientific">Tenggerimyces flavus</name>
    <dbReference type="NCBI Taxonomy" id="1708749"/>
    <lineage>
        <taxon>Bacteria</taxon>
        <taxon>Bacillati</taxon>
        <taxon>Actinomycetota</taxon>
        <taxon>Actinomycetes</taxon>
        <taxon>Propionibacteriales</taxon>
        <taxon>Nocardioidaceae</taxon>
        <taxon>Tenggerimyces</taxon>
    </lineage>
</organism>